<feature type="domain" description="Siroheme decarboxylase AsnC-like ligand binding" evidence="8">
    <location>
        <begin position="77"/>
        <end position="165"/>
    </location>
</feature>
<evidence type="ECO:0000259" key="8">
    <source>
        <dbReference type="Pfam" id="PF17805"/>
    </source>
</evidence>
<protein>
    <recommendedName>
        <fullName evidence="5">siroheme decarboxylase</fullName>
        <ecNumber evidence="5">4.1.1.111</ecNumber>
    </recommendedName>
</protein>
<comment type="function">
    <text evidence="6">Involved in heme d1 biosynthesis. Catalyzes the decarboxylation of siroheme into didecarboxysiroheme.</text>
</comment>
<dbReference type="PANTHER" id="PTHR43413">
    <property type="entry name" value="TRANSCRIPTIONAL REGULATOR, ASNC FAMILY"/>
    <property type="match status" value="1"/>
</dbReference>
<comment type="catalytic activity">
    <reaction evidence="7">
        <text>siroheme + 2 H(+) = 12,18-didecarboxysiroheme + 2 CO2</text>
        <dbReference type="Rhea" id="RHEA:19093"/>
        <dbReference type="ChEBI" id="CHEBI:15378"/>
        <dbReference type="ChEBI" id="CHEBI:16526"/>
        <dbReference type="ChEBI" id="CHEBI:60052"/>
        <dbReference type="ChEBI" id="CHEBI:140497"/>
        <dbReference type="EC" id="4.1.1.111"/>
    </reaction>
</comment>
<evidence type="ECO:0000313" key="10">
    <source>
        <dbReference type="EMBL" id="WNC68356.1"/>
    </source>
</evidence>
<feature type="domain" description="Siroheme decarboxylase NirL-like HTH" evidence="9">
    <location>
        <begin position="24"/>
        <end position="67"/>
    </location>
</feature>
<sequence length="179" mass="20551">MTAQQLRFDNIESQTLTPQQQLQLFAAIEQGLPLVAKPYDALAKYLNISEKQVISTIEDWQEQGMIRRFGLVIRHRKLGYVANAMVVWNVNDKSVDDVAAILSKQKVVTLCYRRPRVLPDWPYNLFCMIHGKTRSQVIDQLNEICQHDELANIDKKILFSNKAYKQRGGKYSHTSASGK</sequence>
<keyword evidence="1" id="KW-0456">Lyase</keyword>
<comment type="subunit">
    <text evidence="4">Probably forms a complex composed of NirD, NirL, NirG and NirH. All proteins are required for the total conversion of siroheme to didecarboxysiroheme.</text>
</comment>
<evidence type="ECO:0000256" key="3">
    <source>
        <dbReference type="ARBA" id="ARBA00023457"/>
    </source>
</evidence>
<dbReference type="InterPro" id="IPR050684">
    <property type="entry name" value="HTH-Siroheme_Decarb"/>
</dbReference>
<comment type="similarity">
    <text evidence="3">Belongs to the Ahb/Nir family.</text>
</comment>
<comment type="pathway">
    <text evidence="2">Porphyrin-containing compound metabolism.</text>
</comment>
<proteinExistence type="inferred from homology"/>
<keyword evidence="11" id="KW-1185">Reference proteome</keyword>
<gene>
    <name evidence="10" type="ORF">RI845_17780</name>
</gene>
<accession>A0ABY9THR5</accession>
<organism evidence="10 11">
    <name type="scientific">Thalassotalea nanhaiensis</name>
    <dbReference type="NCBI Taxonomy" id="3065648"/>
    <lineage>
        <taxon>Bacteria</taxon>
        <taxon>Pseudomonadati</taxon>
        <taxon>Pseudomonadota</taxon>
        <taxon>Gammaproteobacteria</taxon>
        <taxon>Alteromonadales</taxon>
        <taxon>Colwelliaceae</taxon>
        <taxon>Thalassotalea</taxon>
    </lineage>
</organism>
<evidence type="ECO:0000259" key="9">
    <source>
        <dbReference type="Pfam" id="PF22451"/>
    </source>
</evidence>
<dbReference type="Proteomes" id="UP001248581">
    <property type="component" value="Chromosome"/>
</dbReference>
<dbReference type="PANTHER" id="PTHR43413:SF1">
    <property type="entry name" value="SIROHEME DECARBOXYLASE NIRL SUBUNIT"/>
    <property type="match status" value="1"/>
</dbReference>
<evidence type="ECO:0000256" key="5">
    <source>
        <dbReference type="ARBA" id="ARBA00023471"/>
    </source>
</evidence>
<evidence type="ECO:0000313" key="11">
    <source>
        <dbReference type="Proteomes" id="UP001248581"/>
    </source>
</evidence>
<evidence type="ECO:0000256" key="4">
    <source>
        <dbReference type="ARBA" id="ARBA00023465"/>
    </source>
</evidence>
<dbReference type="EC" id="4.1.1.111" evidence="5"/>
<name>A0ABY9THR5_9GAMM</name>
<evidence type="ECO:0000256" key="6">
    <source>
        <dbReference type="ARBA" id="ARBA00045291"/>
    </source>
</evidence>
<evidence type="ECO:0000256" key="7">
    <source>
        <dbReference type="ARBA" id="ARBA00048470"/>
    </source>
</evidence>
<dbReference type="InterPro" id="IPR053953">
    <property type="entry name" value="NirdL-like_HTH"/>
</dbReference>
<dbReference type="Pfam" id="PF22451">
    <property type="entry name" value="NirdL-like_HTH"/>
    <property type="match status" value="1"/>
</dbReference>
<dbReference type="EMBL" id="CP134146">
    <property type="protein sequence ID" value="WNC68356.1"/>
    <property type="molecule type" value="Genomic_DNA"/>
</dbReference>
<dbReference type="InterPro" id="IPR040523">
    <property type="entry name" value="AsnC_trans_reg2"/>
</dbReference>
<reference evidence="11" key="1">
    <citation type="submission" date="2023-09" db="EMBL/GenBank/DDBJ databases">
        <authorList>
            <person name="Li S."/>
            <person name="Li X."/>
            <person name="Zhang C."/>
            <person name="Zhao Z."/>
        </authorList>
    </citation>
    <scope>NUCLEOTIDE SEQUENCE [LARGE SCALE GENOMIC DNA]</scope>
    <source>
        <strain evidence="11">SQ345</strain>
    </source>
</reference>
<dbReference type="Gene3D" id="3.30.70.3460">
    <property type="match status" value="1"/>
</dbReference>
<evidence type="ECO:0000256" key="2">
    <source>
        <dbReference type="ARBA" id="ARBA00023444"/>
    </source>
</evidence>
<evidence type="ECO:0000256" key="1">
    <source>
        <dbReference type="ARBA" id="ARBA00023239"/>
    </source>
</evidence>
<dbReference type="Pfam" id="PF17805">
    <property type="entry name" value="AsnC_trans_reg2"/>
    <property type="match status" value="1"/>
</dbReference>
<dbReference type="RefSeq" id="WP_348387512.1">
    <property type="nucleotide sequence ID" value="NZ_CP134146.1"/>
</dbReference>